<keyword evidence="2" id="KW-1185">Reference proteome</keyword>
<sequence>MARTANSTKIDFEVTGGKQLDLVTQPTDFQVDPGITYWTGGKNSDPNRANQKSPSEILVDAKLQYTDFYRISEVGELTEFKELMDAKASVSSAFGEKTFDNGDGKHVLFIEIGDLDIPQKPRTRSRRS</sequence>
<dbReference type="EMBL" id="BSXW01000648">
    <property type="protein sequence ID" value="GMF27158.1"/>
    <property type="molecule type" value="Genomic_DNA"/>
</dbReference>
<proteinExistence type="predicted"/>
<accession>A0A9W6X1P7</accession>
<dbReference type="OrthoDB" id="116699at2759"/>
<comment type="caution">
    <text evidence="1">The sequence shown here is derived from an EMBL/GenBank/DDBJ whole genome shotgun (WGS) entry which is preliminary data.</text>
</comment>
<evidence type="ECO:0000313" key="2">
    <source>
        <dbReference type="Proteomes" id="UP001165083"/>
    </source>
</evidence>
<reference evidence="1" key="1">
    <citation type="submission" date="2023-04" db="EMBL/GenBank/DDBJ databases">
        <title>Phytophthora lilii NBRC 32176.</title>
        <authorList>
            <person name="Ichikawa N."/>
            <person name="Sato H."/>
            <person name="Tonouchi N."/>
        </authorList>
    </citation>
    <scope>NUCLEOTIDE SEQUENCE</scope>
    <source>
        <strain evidence="1">NBRC 32176</strain>
    </source>
</reference>
<dbReference type="Proteomes" id="UP001165083">
    <property type="component" value="Unassembled WGS sequence"/>
</dbReference>
<organism evidence="1 2">
    <name type="scientific">Phytophthora lilii</name>
    <dbReference type="NCBI Taxonomy" id="2077276"/>
    <lineage>
        <taxon>Eukaryota</taxon>
        <taxon>Sar</taxon>
        <taxon>Stramenopiles</taxon>
        <taxon>Oomycota</taxon>
        <taxon>Peronosporomycetes</taxon>
        <taxon>Peronosporales</taxon>
        <taxon>Peronosporaceae</taxon>
        <taxon>Phytophthora</taxon>
    </lineage>
</organism>
<name>A0A9W6X1P7_9STRA</name>
<dbReference type="AlphaFoldDB" id="A0A9W6X1P7"/>
<evidence type="ECO:0000313" key="1">
    <source>
        <dbReference type="EMBL" id="GMF27158.1"/>
    </source>
</evidence>
<gene>
    <name evidence="1" type="ORF">Plil01_001134200</name>
</gene>
<protein>
    <submittedName>
        <fullName evidence="1">Unnamed protein product</fullName>
    </submittedName>
</protein>